<reference evidence="1" key="1">
    <citation type="submission" date="2025-08" db="UniProtKB">
        <authorList>
            <consortium name="Ensembl"/>
        </authorList>
    </citation>
    <scope>IDENTIFICATION</scope>
</reference>
<evidence type="ECO:0000313" key="2">
    <source>
        <dbReference type="Proteomes" id="UP000694621"/>
    </source>
</evidence>
<dbReference type="AlphaFoldDB" id="A0A8B9H042"/>
<sequence>MASFMRILISTCKKQDTGSRWFRMSNTSPTAAVSTPPVPRFCSLRLSRILLKRGSSLVSGCELRLSGRCPGWTGR</sequence>
<protein>
    <submittedName>
        <fullName evidence="1">Uncharacterized protein</fullName>
    </submittedName>
</protein>
<organism evidence="1 2">
    <name type="scientific">Astyanax mexicanus</name>
    <name type="common">Blind cave fish</name>
    <name type="synonym">Astyanax fasciatus mexicanus</name>
    <dbReference type="NCBI Taxonomy" id="7994"/>
    <lineage>
        <taxon>Eukaryota</taxon>
        <taxon>Metazoa</taxon>
        <taxon>Chordata</taxon>
        <taxon>Craniata</taxon>
        <taxon>Vertebrata</taxon>
        <taxon>Euteleostomi</taxon>
        <taxon>Actinopterygii</taxon>
        <taxon>Neopterygii</taxon>
        <taxon>Teleostei</taxon>
        <taxon>Ostariophysi</taxon>
        <taxon>Characiformes</taxon>
        <taxon>Characoidei</taxon>
        <taxon>Acestrorhamphidae</taxon>
        <taxon>Acestrorhamphinae</taxon>
        <taxon>Astyanax</taxon>
    </lineage>
</organism>
<dbReference type="OrthoDB" id="8958183at2759"/>
<dbReference type="Ensembl" id="ENSAMXT00005004887.1">
    <property type="protein sequence ID" value="ENSAMXP00005004307.1"/>
    <property type="gene ID" value="ENSAMXG00005002633.1"/>
</dbReference>
<accession>A0A8B9H042</accession>
<dbReference type="Proteomes" id="UP000694621">
    <property type="component" value="Unplaced"/>
</dbReference>
<name>A0A8B9H042_ASTMX</name>
<proteinExistence type="predicted"/>
<evidence type="ECO:0000313" key="1">
    <source>
        <dbReference type="Ensembl" id="ENSAMXP00005004307.1"/>
    </source>
</evidence>